<dbReference type="AlphaFoldDB" id="A0A2P2QK91"/>
<reference evidence="1" key="1">
    <citation type="submission" date="2018-02" db="EMBL/GenBank/DDBJ databases">
        <title>Rhizophora mucronata_Transcriptome.</title>
        <authorList>
            <person name="Meera S.P."/>
            <person name="Sreeshan A."/>
            <person name="Augustine A."/>
        </authorList>
    </citation>
    <scope>NUCLEOTIDE SEQUENCE</scope>
    <source>
        <tissue evidence="1">Leaf</tissue>
    </source>
</reference>
<protein>
    <submittedName>
        <fullName evidence="1">Uncharacterized protein</fullName>
    </submittedName>
</protein>
<evidence type="ECO:0000313" key="1">
    <source>
        <dbReference type="EMBL" id="MBX67406.1"/>
    </source>
</evidence>
<organism evidence="1">
    <name type="scientific">Rhizophora mucronata</name>
    <name type="common">Asiatic mangrove</name>
    <dbReference type="NCBI Taxonomy" id="61149"/>
    <lineage>
        <taxon>Eukaryota</taxon>
        <taxon>Viridiplantae</taxon>
        <taxon>Streptophyta</taxon>
        <taxon>Embryophyta</taxon>
        <taxon>Tracheophyta</taxon>
        <taxon>Spermatophyta</taxon>
        <taxon>Magnoliopsida</taxon>
        <taxon>eudicotyledons</taxon>
        <taxon>Gunneridae</taxon>
        <taxon>Pentapetalae</taxon>
        <taxon>rosids</taxon>
        <taxon>fabids</taxon>
        <taxon>Malpighiales</taxon>
        <taxon>Rhizophoraceae</taxon>
        <taxon>Rhizophora</taxon>
    </lineage>
</organism>
<name>A0A2P2QK91_RHIMU</name>
<dbReference type="EMBL" id="GGEC01086922">
    <property type="protein sequence ID" value="MBX67406.1"/>
    <property type="molecule type" value="Transcribed_RNA"/>
</dbReference>
<sequence>MITLGQNKPTSSTTFNSPQ</sequence>
<accession>A0A2P2QK91</accession>
<proteinExistence type="predicted"/>